<keyword evidence="2" id="KW-0812">Transmembrane</keyword>
<accession>A0A8S5MRQ1</accession>
<protein>
    <submittedName>
        <fullName evidence="3">Uncharacterized protein</fullName>
    </submittedName>
</protein>
<dbReference type="EMBL" id="BK014966">
    <property type="protein sequence ID" value="DAD84832.1"/>
    <property type="molecule type" value="Genomic_DNA"/>
</dbReference>
<evidence type="ECO:0000256" key="1">
    <source>
        <dbReference type="SAM" id="MobiDB-lite"/>
    </source>
</evidence>
<name>A0A8S5MRQ1_9CAUD</name>
<evidence type="ECO:0000256" key="2">
    <source>
        <dbReference type="SAM" id="Phobius"/>
    </source>
</evidence>
<proteinExistence type="predicted"/>
<keyword evidence="2" id="KW-0472">Membrane</keyword>
<feature type="transmembrane region" description="Helical" evidence="2">
    <location>
        <begin position="45"/>
        <end position="64"/>
    </location>
</feature>
<feature type="transmembrane region" description="Helical" evidence="2">
    <location>
        <begin position="100"/>
        <end position="128"/>
    </location>
</feature>
<evidence type="ECO:0000313" key="3">
    <source>
        <dbReference type="EMBL" id="DAD84832.1"/>
    </source>
</evidence>
<reference evidence="3" key="1">
    <citation type="journal article" date="2021" name="Proc. Natl. Acad. Sci. U.S.A.">
        <title>A Catalog of Tens of Thousands of Viruses from Human Metagenomes Reveals Hidden Associations with Chronic Diseases.</title>
        <authorList>
            <person name="Tisza M.J."/>
            <person name="Buck C.B."/>
        </authorList>
    </citation>
    <scope>NUCLEOTIDE SEQUENCE</scope>
    <source>
        <strain evidence="3">CtfeV1</strain>
    </source>
</reference>
<feature type="region of interest" description="Disordered" evidence="1">
    <location>
        <begin position="145"/>
        <end position="164"/>
    </location>
</feature>
<feature type="transmembrane region" description="Helical" evidence="2">
    <location>
        <begin position="6"/>
        <end position="24"/>
    </location>
</feature>
<organism evidence="3">
    <name type="scientific">Siphoviridae sp. ctfeV1</name>
    <dbReference type="NCBI Taxonomy" id="2826417"/>
    <lineage>
        <taxon>Viruses</taxon>
        <taxon>Duplodnaviria</taxon>
        <taxon>Heunggongvirae</taxon>
        <taxon>Uroviricota</taxon>
        <taxon>Caudoviricetes</taxon>
    </lineage>
</organism>
<keyword evidence="2" id="KW-1133">Transmembrane helix</keyword>
<sequence length="164" mass="18978">MTYLKIAIFLAFSLFLFLFPARLYSNRKFRRAWLGMAYSENFRLFTARLLCLALILFHLVYYALFPLEKGIMLSSIYVFFSLASKKNTILLQTIRQSHMIVMFLAFTTIVLSFIPHLLSVAVTLAFILEAACCFPSKVKYRKGKTQKAHAEPTDTEQMKMLPHS</sequence>